<proteinExistence type="predicted"/>
<evidence type="ECO:0000313" key="2">
    <source>
        <dbReference type="Proteomes" id="UP000031535"/>
    </source>
</evidence>
<dbReference type="Proteomes" id="UP000031535">
    <property type="component" value="Unassembled WGS sequence"/>
</dbReference>
<name>A0A0C2E612_9PSED</name>
<dbReference type="AlphaFoldDB" id="A0A0C2E612"/>
<keyword evidence="2" id="KW-1185">Reference proteome</keyword>
<dbReference type="PATRIC" id="fig|226910.6.peg.4925"/>
<accession>A0A0C2E612</accession>
<dbReference type="EMBL" id="JXDG01000063">
    <property type="protein sequence ID" value="KIH81299.1"/>
    <property type="molecule type" value="Genomic_DNA"/>
</dbReference>
<gene>
    <name evidence="1" type="ORF">UCMB321_4936</name>
</gene>
<reference evidence="1 2" key="1">
    <citation type="submission" date="2015-01" db="EMBL/GenBank/DDBJ databases">
        <title>Complete genome of Pseudomonas batumici UCM B-321 producer of the batumin antibiotic with strong antistaphilococcal and potential anticancer activity.</title>
        <authorList>
            <person name="Klochko V.V."/>
            <person name="Zelena L.B."/>
            <person name="Elena K.A."/>
            <person name="Reva O.N."/>
        </authorList>
    </citation>
    <scope>NUCLEOTIDE SEQUENCE [LARGE SCALE GENOMIC DNA]</scope>
    <source>
        <strain evidence="1 2">UCM B-321</strain>
    </source>
</reference>
<organism evidence="1 2">
    <name type="scientific">Pseudomonas batumici</name>
    <dbReference type="NCBI Taxonomy" id="226910"/>
    <lineage>
        <taxon>Bacteria</taxon>
        <taxon>Pseudomonadati</taxon>
        <taxon>Pseudomonadota</taxon>
        <taxon>Gammaproteobacteria</taxon>
        <taxon>Pseudomonadales</taxon>
        <taxon>Pseudomonadaceae</taxon>
        <taxon>Pseudomonas</taxon>
    </lineage>
</organism>
<comment type="caution">
    <text evidence="1">The sequence shown here is derived from an EMBL/GenBank/DDBJ whole genome shotgun (WGS) entry which is preliminary data.</text>
</comment>
<evidence type="ECO:0000313" key="1">
    <source>
        <dbReference type="EMBL" id="KIH81299.1"/>
    </source>
</evidence>
<sequence>MHLAHFVVYARVKQDALGGRGFTRVHVSNDTNVPVAFNIGCTSHKALAK</sequence>
<protein>
    <submittedName>
        <fullName evidence="1">Uncharacterized protein</fullName>
    </submittedName>
</protein>